<evidence type="ECO:0000256" key="2">
    <source>
        <dbReference type="ARBA" id="ARBA00022643"/>
    </source>
</evidence>
<dbReference type="RefSeq" id="WP_408165323.1">
    <property type="nucleotide sequence ID" value="NZ_JAQQFR010000001.1"/>
</dbReference>
<feature type="domain" description="Luciferase-like" evidence="6">
    <location>
        <begin position="29"/>
        <end position="391"/>
    </location>
</feature>
<keyword evidence="1" id="KW-0285">Flavoprotein</keyword>
<evidence type="ECO:0000313" key="8">
    <source>
        <dbReference type="Proteomes" id="UP001629214"/>
    </source>
</evidence>
<reference evidence="7 8" key="1">
    <citation type="journal article" date="2024" name="Chem. Sci.">
        <title>Discovery of megapolipeptins by genome mining of a Burkholderiales bacteria collection.</title>
        <authorList>
            <person name="Paulo B.S."/>
            <person name="Recchia M.J.J."/>
            <person name="Lee S."/>
            <person name="Fergusson C.H."/>
            <person name="Romanowski S.B."/>
            <person name="Hernandez A."/>
            <person name="Krull N."/>
            <person name="Liu D.Y."/>
            <person name="Cavanagh H."/>
            <person name="Bos A."/>
            <person name="Gray C.A."/>
            <person name="Murphy B.T."/>
            <person name="Linington R.G."/>
            <person name="Eustaquio A.S."/>
        </authorList>
    </citation>
    <scope>NUCLEOTIDE SEQUENCE [LARGE SCALE GENOMIC DNA]</scope>
    <source>
        <strain evidence="7 8">RL21-008-BIB-B</strain>
    </source>
</reference>
<accession>A0ABW8Z304</accession>
<dbReference type="CDD" id="cd01095">
    <property type="entry name" value="Nitrilotriacetate_monoxgenase"/>
    <property type="match status" value="1"/>
</dbReference>
<keyword evidence="2" id="KW-0288">FMN</keyword>
<dbReference type="InterPro" id="IPR011251">
    <property type="entry name" value="Luciferase-like_dom"/>
</dbReference>
<evidence type="ECO:0000256" key="4">
    <source>
        <dbReference type="ARBA" id="ARBA00023033"/>
    </source>
</evidence>
<dbReference type="InterPro" id="IPR016215">
    <property type="entry name" value="NTA_MOA"/>
</dbReference>
<sequence length="446" mass="49774">MSTSPSKQMHLGAFLMSVGHHAAGWRFPGVDPANTMNFAYYKKLAQTAEAGKFDLIFFADRLAISDRFDNRFDTTVRYLAQARPEPISLLGALGAITDKIGLAATASTTYNEPFFLARAFATLDHLTGGRIAWNIVTSTNDGEALNFSKQEHLEHETRYGRAHEFLDVVTKLWDSWEDDALVLDKENGIYADPSKVHYLHHKGDWFGVRGPLNVTRPPQGHPVLIQAGSSDTGRDFAAQTAEVIFSSQPQIAAAREFRNDIHARVLKYGRTPDSIKILPGVMPIIGATQAEAEEKLRHLEDLVHPLGGLALLSDSMNHDLSVYSLDEPLPELENIRGNQSRYKLVQEMSKRDNLTLRQLGKRFGGSRSHRVVAGTAEQIADNFAEWFGSGACDGFNLMPAYLPESLTDFVEQVVPILQERGLFRREYEGDTLRQHLGLARPQNRFT</sequence>
<comment type="caution">
    <text evidence="7">The sequence shown here is derived from an EMBL/GenBank/DDBJ whole genome shotgun (WGS) entry which is preliminary data.</text>
</comment>
<comment type="similarity">
    <text evidence="5">Belongs to the NtaA/SnaA/DszA monooxygenase family.</text>
</comment>
<evidence type="ECO:0000259" key="6">
    <source>
        <dbReference type="Pfam" id="PF00296"/>
    </source>
</evidence>
<dbReference type="InterPro" id="IPR051260">
    <property type="entry name" value="Diverse_substr_monoxygenases"/>
</dbReference>
<dbReference type="NCBIfam" id="TIGR03860">
    <property type="entry name" value="FMN_nitrolo"/>
    <property type="match status" value="1"/>
</dbReference>
<dbReference type="EMBL" id="JAQQFR010000001">
    <property type="protein sequence ID" value="MFL9877225.1"/>
    <property type="molecule type" value="Genomic_DNA"/>
</dbReference>
<evidence type="ECO:0000256" key="5">
    <source>
        <dbReference type="ARBA" id="ARBA00033748"/>
    </source>
</evidence>
<dbReference type="PANTHER" id="PTHR30011:SF16">
    <property type="entry name" value="C2H2 FINGER DOMAIN TRANSCRIPTION FACTOR (EUROFUNG)-RELATED"/>
    <property type="match status" value="1"/>
</dbReference>
<name>A0ABW8Z304_9BURK</name>
<dbReference type="PIRSF" id="PIRSF000337">
    <property type="entry name" value="NTA_MOA"/>
    <property type="match status" value="1"/>
</dbReference>
<evidence type="ECO:0000256" key="1">
    <source>
        <dbReference type="ARBA" id="ARBA00022630"/>
    </source>
</evidence>
<dbReference type="Pfam" id="PF00296">
    <property type="entry name" value="Bac_luciferase"/>
    <property type="match status" value="1"/>
</dbReference>
<dbReference type="PANTHER" id="PTHR30011">
    <property type="entry name" value="ALKANESULFONATE MONOOXYGENASE-RELATED"/>
    <property type="match status" value="1"/>
</dbReference>
<dbReference type="Gene3D" id="3.20.20.30">
    <property type="entry name" value="Luciferase-like domain"/>
    <property type="match status" value="1"/>
</dbReference>
<dbReference type="Proteomes" id="UP001629214">
    <property type="component" value="Unassembled WGS sequence"/>
</dbReference>
<dbReference type="SUPFAM" id="SSF51679">
    <property type="entry name" value="Bacterial luciferase-like"/>
    <property type="match status" value="1"/>
</dbReference>
<keyword evidence="4" id="KW-0503">Monooxygenase</keyword>
<dbReference type="InterPro" id="IPR036661">
    <property type="entry name" value="Luciferase-like_sf"/>
</dbReference>
<keyword evidence="3" id="KW-0560">Oxidoreductase</keyword>
<gene>
    <name evidence="7" type="ORF">PQR63_02430</name>
</gene>
<evidence type="ECO:0000256" key="3">
    <source>
        <dbReference type="ARBA" id="ARBA00023002"/>
    </source>
</evidence>
<protein>
    <submittedName>
        <fullName evidence="7">LLM class flavin-dependent oxidoreductase</fullName>
    </submittedName>
</protein>
<keyword evidence="8" id="KW-1185">Reference proteome</keyword>
<organism evidence="7 8">
    <name type="scientific">Herbaspirillum rhizosphaerae</name>
    <dbReference type="NCBI Taxonomy" id="346179"/>
    <lineage>
        <taxon>Bacteria</taxon>
        <taxon>Pseudomonadati</taxon>
        <taxon>Pseudomonadota</taxon>
        <taxon>Betaproteobacteria</taxon>
        <taxon>Burkholderiales</taxon>
        <taxon>Oxalobacteraceae</taxon>
        <taxon>Herbaspirillum</taxon>
    </lineage>
</organism>
<proteinExistence type="inferred from homology"/>
<evidence type="ECO:0000313" key="7">
    <source>
        <dbReference type="EMBL" id="MFL9877225.1"/>
    </source>
</evidence>